<dbReference type="InterPro" id="IPR020904">
    <property type="entry name" value="Sc_DH/Rdtase_CS"/>
</dbReference>
<dbReference type="InterPro" id="IPR036291">
    <property type="entry name" value="NAD(P)-bd_dom_sf"/>
</dbReference>
<organism evidence="4 5">
    <name type="scientific">Arthrobacter hankyongi</name>
    <dbReference type="NCBI Taxonomy" id="2904801"/>
    <lineage>
        <taxon>Bacteria</taxon>
        <taxon>Bacillati</taxon>
        <taxon>Actinomycetota</taxon>
        <taxon>Actinomycetes</taxon>
        <taxon>Micrococcales</taxon>
        <taxon>Micrococcaceae</taxon>
        <taxon>Arthrobacter</taxon>
    </lineage>
</organism>
<dbReference type="Pfam" id="PF00106">
    <property type="entry name" value="adh_short"/>
    <property type="match status" value="1"/>
</dbReference>
<dbReference type="Proteomes" id="UP001165368">
    <property type="component" value="Unassembled WGS sequence"/>
</dbReference>
<dbReference type="PROSITE" id="PS00061">
    <property type="entry name" value="ADH_SHORT"/>
    <property type="match status" value="1"/>
</dbReference>
<name>A0ABS9L8Q2_9MICC</name>
<dbReference type="PRINTS" id="PR00081">
    <property type="entry name" value="GDHRDH"/>
</dbReference>
<dbReference type="SUPFAM" id="SSF51735">
    <property type="entry name" value="NAD(P)-binding Rossmann-fold domains"/>
    <property type="match status" value="1"/>
</dbReference>
<dbReference type="PROSITE" id="PS51257">
    <property type="entry name" value="PROKAR_LIPOPROTEIN"/>
    <property type="match status" value="1"/>
</dbReference>
<dbReference type="EMBL" id="JAKLTQ010000010">
    <property type="protein sequence ID" value="MCG2623056.1"/>
    <property type="molecule type" value="Genomic_DNA"/>
</dbReference>
<dbReference type="InterPro" id="IPR002347">
    <property type="entry name" value="SDR_fam"/>
</dbReference>
<reference evidence="4" key="1">
    <citation type="submission" date="2022-01" db="EMBL/GenBank/DDBJ databases">
        <authorList>
            <person name="Jo J.-H."/>
            <person name="Im W.-T."/>
        </authorList>
    </citation>
    <scope>NUCLEOTIDE SEQUENCE</scope>
    <source>
        <strain evidence="4">I2-34</strain>
    </source>
</reference>
<keyword evidence="5" id="KW-1185">Reference proteome</keyword>
<evidence type="ECO:0000259" key="3">
    <source>
        <dbReference type="SMART" id="SM00822"/>
    </source>
</evidence>
<gene>
    <name evidence="4" type="ORF">LVY72_14225</name>
</gene>
<accession>A0ABS9L8Q2</accession>
<comment type="similarity">
    <text evidence="1 2">Belongs to the short-chain dehydrogenases/reductases (SDR) family.</text>
</comment>
<protein>
    <submittedName>
        <fullName evidence="4">SDR family oxidoreductase</fullName>
    </submittedName>
</protein>
<evidence type="ECO:0000256" key="2">
    <source>
        <dbReference type="RuleBase" id="RU000363"/>
    </source>
</evidence>
<dbReference type="PRINTS" id="PR00080">
    <property type="entry name" value="SDRFAMILY"/>
</dbReference>
<evidence type="ECO:0000256" key="1">
    <source>
        <dbReference type="ARBA" id="ARBA00006484"/>
    </source>
</evidence>
<dbReference type="PANTHER" id="PTHR42760:SF121">
    <property type="entry name" value="3-OXOACYL-(ACYL-CARRIER-PROTEIN) REDUCTASE"/>
    <property type="match status" value="1"/>
</dbReference>
<proteinExistence type="inferred from homology"/>
<dbReference type="PANTHER" id="PTHR42760">
    <property type="entry name" value="SHORT-CHAIN DEHYDROGENASES/REDUCTASES FAMILY MEMBER"/>
    <property type="match status" value="1"/>
</dbReference>
<evidence type="ECO:0000313" key="5">
    <source>
        <dbReference type="Proteomes" id="UP001165368"/>
    </source>
</evidence>
<feature type="domain" description="Ketoreductase" evidence="3">
    <location>
        <begin position="8"/>
        <end position="188"/>
    </location>
</feature>
<comment type="caution">
    <text evidence="4">The sequence shown here is derived from an EMBL/GenBank/DDBJ whole genome shotgun (WGS) entry which is preliminary data.</text>
</comment>
<dbReference type="RefSeq" id="WP_237821981.1">
    <property type="nucleotide sequence ID" value="NZ_JAKLTQ010000010.1"/>
</dbReference>
<sequence>MSRRLEGRTIIVTGAGSGIGACFAAGFAAEGASVGVLDRDLEPAQQVASDIAEAGGSCIAVPADVTDQLAVRDAFSTVRDSFGRLDAVFNNAGITFNSPFLETSAEDFRRLHEVNVLGVVIGMQEAARIFMQDGRSGKIVNTCSVASRRANANFAAYAASKFAVHALVQSGARSLAEHRITVNGFAPGIVDTALWDAQASTRAARSALFDKYGETIPIGRTAVPADLLPTGIYLAGNDSDYMTGQVVMIDGGIEMV</sequence>
<dbReference type="Gene3D" id="3.40.50.720">
    <property type="entry name" value="NAD(P)-binding Rossmann-like Domain"/>
    <property type="match status" value="1"/>
</dbReference>
<dbReference type="SMART" id="SM00822">
    <property type="entry name" value="PKS_KR"/>
    <property type="match status" value="1"/>
</dbReference>
<evidence type="ECO:0000313" key="4">
    <source>
        <dbReference type="EMBL" id="MCG2623056.1"/>
    </source>
</evidence>
<dbReference type="InterPro" id="IPR057326">
    <property type="entry name" value="KR_dom"/>
</dbReference>